<sequence>MRIQPALPFGFSHIGQRSINQDTLYPPVTTATDSTSLFVVCDGMGGADKGEIASQLLCDAISGYASVMDYPVFDVVHLQAALDLAYADYSNYLQQHPFVSRMGSTLALLQLHQHGVTVAHIGDSRVYQLRAGKIIFQTQDHRQVNDMVEAGIITATQALTHPWRNRLSRAVMASSADTDGQTGRTSPVSIILTDIQAGDYFFMCTDGVLETIDNTTLEMVVASDIPDQAKAESLQALCNGHTKDNYSGYLIGISYVAHTESVHSASAVKTYAN</sequence>
<organism evidence="2 3">
    <name type="scientific">Spirosoma flavum</name>
    <dbReference type="NCBI Taxonomy" id="2048557"/>
    <lineage>
        <taxon>Bacteria</taxon>
        <taxon>Pseudomonadati</taxon>
        <taxon>Bacteroidota</taxon>
        <taxon>Cytophagia</taxon>
        <taxon>Cytophagales</taxon>
        <taxon>Cytophagaceae</taxon>
        <taxon>Spirosoma</taxon>
    </lineage>
</organism>
<dbReference type="Proteomes" id="UP001597512">
    <property type="component" value="Unassembled WGS sequence"/>
</dbReference>
<dbReference type="Gene3D" id="3.60.40.10">
    <property type="entry name" value="PPM-type phosphatase domain"/>
    <property type="match status" value="1"/>
</dbReference>
<dbReference type="InterPro" id="IPR001932">
    <property type="entry name" value="PPM-type_phosphatase-like_dom"/>
</dbReference>
<evidence type="ECO:0000259" key="1">
    <source>
        <dbReference type="PROSITE" id="PS51746"/>
    </source>
</evidence>
<dbReference type="Pfam" id="PF13672">
    <property type="entry name" value="PP2C_2"/>
    <property type="match status" value="1"/>
</dbReference>
<feature type="domain" description="PPM-type phosphatase" evidence="1">
    <location>
        <begin position="8"/>
        <end position="253"/>
    </location>
</feature>
<keyword evidence="2" id="KW-0378">Hydrolase</keyword>
<dbReference type="SUPFAM" id="SSF81606">
    <property type="entry name" value="PP2C-like"/>
    <property type="match status" value="1"/>
</dbReference>
<reference evidence="3" key="1">
    <citation type="journal article" date="2019" name="Int. J. Syst. Evol. Microbiol.">
        <title>The Global Catalogue of Microorganisms (GCM) 10K type strain sequencing project: providing services to taxonomists for standard genome sequencing and annotation.</title>
        <authorList>
            <consortium name="The Broad Institute Genomics Platform"/>
            <consortium name="The Broad Institute Genome Sequencing Center for Infectious Disease"/>
            <person name="Wu L."/>
            <person name="Ma J."/>
        </authorList>
    </citation>
    <scope>NUCLEOTIDE SEQUENCE [LARGE SCALE GENOMIC DNA]</scope>
    <source>
        <strain evidence="3">KCTC 52490</strain>
    </source>
</reference>
<dbReference type="EMBL" id="JBHUOM010000023">
    <property type="protein sequence ID" value="MFD2937107.1"/>
    <property type="molecule type" value="Genomic_DNA"/>
</dbReference>
<dbReference type="RefSeq" id="WP_381506571.1">
    <property type="nucleotide sequence ID" value="NZ_JBHUOM010000023.1"/>
</dbReference>
<accession>A0ABW6ARG2</accession>
<comment type="caution">
    <text evidence="2">The sequence shown here is derived from an EMBL/GenBank/DDBJ whole genome shotgun (WGS) entry which is preliminary data.</text>
</comment>
<proteinExistence type="predicted"/>
<dbReference type="SMART" id="SM00331">
    <property type="entry name" value="PP2C_SIG"/>
    <property type="match status" value="1"/>
</dbReference>
<name>A0ABW6ARG2_9BACT</name>
<dbReference type="EC" id="3.1.3.16" evidence="2"/>
<keyword evidence="3" id="KW-1185">Reference proteome</keyword>
<dbReference type="GO" id="GO:0004722">
    <property type="term" value="F:protein serine/threonine phosphatase activity"/>
    <property type="evidence" value="ECO:0007669"/>
    <property type="project" value="UniProtKB-EC"/>
</dbReference>
<dbReference type="InterPro" id="IPR036457">
    <property type="entry name" value="PPM-type-like_dom_sf"/>
</dbReference>
<protein>
    <submittedName>
        <fullName evidence="2">PP2C family protein-serine/threonine phosphatase</fullName>
        <ecNumber evidence="2">3.1.3.16</ecNumber>
    </submittedName>
</protein>
<dbReference type="PROSITE" id="PS51746">
    <property type="entry name" value="PPM_2"/>
    <property type="match status" value="1"/>
</dbReference>
<dbReference type="CDD" id="cd00143">
    <property type="entry name" value="PP2Cc"/>
    <property type="match status" value="1"/>
</dbReference>
<evidence type="ECO:0000313" key="2">
    <source>
        <dbReference type="EMBL" id="MFD2937107.1"/>
    </source>
</evidence>
<evidence type="ECO:0000313" key="3">
    <source>
        <dbReference type="Proteomes" id="UP001597512"/>
    </source>
</evidence>
<dbReference type="SMART" id="SM00332">
    <property type="entry name" value="PP2Cc"/>
    <property type="match status" value="1"/>
</dbReference>
<gene>
    <name evidence="2" type="ORF">ACFS25_25225</name>
</gene>